<keyword evidence="2" id="KW-0067">ATP-binding</keyword>
<feature type="domain" description="ATPase AAA-type core" evidence="1">
    <location>
        <begin position="265"/>
        <end position="375"/>
    </location>
</feature>
<gene>
    <name evidence="2" type="ORF">DW672_10430</name>
</gene>
<dbReference type="PANTHER" id="PTHR40396:SF1">
    <property type="entry name" value="ATPASE AAA-TYPE CORE DOMAIN-CONTAINING PROTEIN"/>
    <property type="match status" value="1"/>
</dbReference>
<dbReference type="AlphaFoldDB" id="A0A414P2A5"/>
<dbReference type="Proteomes" id="UP000284902">
    <property type="component" value="Unassembled WGS sequence"/>
</dbReference>
<keyword evidence="2" id="KW-0547">Nucleotide-binding</keyword>
<protein>
    <submittedName>
        <fullName evidence="2">ATP-binding protein</fullName>
    </submittedName>
</protein>
<dbReference type="InterPro" id="IPR027417">
    <property type="entry name" value="P-loop_NTPase"/>
</dbReference>
<accession>A0A414P2A5</accession>
<reference evidence="2 3" key="1">
    <citation type="submission" date="2018-08" db="EMBL/GenBank/DDBJ databases">
        <title>A genome reference for cultivated species of the human gut microbiota.</title>
        <authorList>
            <person name="Zou Y."/>
            <person name="Xue W."/>
            <person name="Luo G."/>
        </authorList>
    </citation>
    <scope>NUCLEOTIDE SEQUENCE [LARGE SCALE GENOMIC DNA]</scope>
    <source>
        <strain evidence="2 3">AM25-1LB</strain>
    </source>
</reference>
<comment type="caution">
    <text evidence="2">The sequence shown here is derived from an EMBL/GenBank/DDBJ whole genome shotgun (WGS) entry which is preliminary data.</text>
</comment>
<evidence type="ECO:0000313" key="2">
    <source>
        <dbReference type="EMBL" id="RHF58589.1"/>
    </source>
</evidence>
<name>A0A414P2A5_9FIRM</name>
<dbReference type="GO" id="GO:0016887">
    <property type="term" value="F:ATP hydrolysis activity"/>
    <property type="evidence" value="ECO:0007669"/>
    <property type="project" value="InterPro"/>
</dbReference>
<dbReference type="RefSeq" id="WP_118213071.1">
    <property type="nucleotide sequence ID" value="NZ_JAQEAN010000081.1"/>
</dbReference>
<evidence type="ECO:0000313" key="3">
    <source>
        <dbReference type="Proteomes" id="UP000284902"/>
    </source>
</evidence>
<dbReference type="EMBL" id="QRHG01000030">
    <property type="protein sequence ID" value="RHF58589.1"/>
    <property type="molecule type" value="Genomic_DNA"/>
</dbReference>
<evidence type="ECO:0000259" key="1">
    <source>
        <dbReference type="Pfam" id="PF13304"/>
    </source>
</evidence>
<dbReference type="Pfam" id="PF13304">
    <property type="entry name" value="AAA_21"/>
    <property type="match status" value="1"/>
</dbReference>
<dbReference type="PANTHER" id="PTHR40396">
    <property type="entry name" value="ATPASE-LIKE PROTEIN"/>
    <property type="match status" value="1"/>
</dbReference>
<dbReference type="GO" id="GO:0005524">
    <property type="term" value="F:ATP binding"/>
    <property type="evidence" value="ECO:0007669"/>
    <property type="project" value="UniProtKB-KW"/>
</dbReference>
<organism evidence="2 3">
    <name type="scientific">[Ruminococcus] lactaris</name>
    <dbReference type="NCBI Taxonomy" id="46228"/>
    <lineage>
        <taxon>Bacteria</taxon>
        <taxon>Bacillati</taxon>
        <taxon>Bacillota</taxon>
        <taxon>Clostridia</taxon>
        <taxon>Lachnospirales</taxon>
        <taxon>Lachnospiraceae</taxon>
        <taxon>Mediterraneibacter</taxon>
    </lineage>
</organism>
<dbReference type="InterPro" id="IPR003959">
    <property type="entry name" value="ATPase_AAA_core"/>
</dbReference>
<sequence length="428" mass="48877">METAILKSISAENFASFAERVVFTCVADGSKKEYAMNTFKAGDDVINKVSYVYGSNGSGKTFFCKILREIQRIIALSPFSMMKSSQIKALFPSEELLKPIPKFAFDIAYQDLPTTLGIDMIIDNITYHYEFSFLGEKVVHELLTKKYRRTEKILERLSPSFQDITVRSELKSFEDTKRVVKEDALCLGMAAMLNNDFANMLVDTIKEINVFNMTAPRLNPGEMEAFSEERIEKYVKILQKADPTIRRMHVEYEEEEVARQKVDFDDFENREIIQTKTTVGVKTDHALYDHGVEIETGTDQIEFFKDESLGTVKLFTTLPYLFDVLENGGILVLDEIENGLHPALVKEMISLFIDEESNPHHAQLICTTHQPLLVSENVKRDQVWILSKDKYGKSSLKRLSDKSFSRTKVNLTNKILEGALGCNPDKFF</sequence>
<proteinExistence type="predicted"/>
<dbReference type="Gene3D" id="3.40.50.300">
    <property type="entry name" value="P-loop containing nucleotide triphosphate hydrolases"/>
    <property type="match status" value="1"/>
</dbReference>
<dbReference type="SUPFAM" id="SSF52540">
    <property type="entry name" value="P-loop containing nucleoside triphosphate hydrolases"/>
    <property type="match status" value="1"/>
</dbReference>